<organism evidence="8 9">
    <name type="scientific">Eschrichtius robustus</name>
    <name type="common">California gray whale</name>
    <name type="synonym">Eschrichtius gibbosus</name>
    <dbReference type="NCBI Taxonomy" id="9764"/>
    <lineage>
        <taxon>Eukaryota</taxon>
        <taxon>Metazoa</taxon>
        <taxon>Chordata</taxon>
        <taxon>Craniata</taxon>
        <taxon>Vertebrata</taxon>
        <taxon>Euteleostomi</taxon>
        <taxon>Mammalia</taxon>
        <taxon>Eutheria</taxon>
        <taxon>Laurasiatheria</taxon>
        <taxon>Artiodactyla</taxon>
        <taxon>Whippomorpha</taxon>
        <taxon>Cetacea</taxon>
        <taxon>Mysticeti</taxon>
        <taxon>Eschrichtiidae</taxon>
        <taxon>Eschrichtius</taxon>
    </lineage>
</organism>
<dbReference type="GO" id="GO:0007052">
    <property type="term" value="P:mitotic spindle organization"/>
    <property type="evidence" value="ECO:0007669"/>
    <property type="project" value="TreeGrafter"/>
</dbReference>
<evidence type="ECO:0000256" key="6">
    <source>
        <dbReference type="PROSITE-ProRule" id="PRU00283"/>
    </source>
</evidence>
<dbReference type="Pfam" id="PF00225">
    <property type="entry name" value="Kinesin"/>
    <property type="match status" value="2"/>
</dbReference>
<feature type="domain" description="Kinesin motor" evidence="7">
    <location>
        <begin position="83"/>
        <end position="131"/>
    </location>
</feature>
<protein>
    <recommendedName>
        <fullName evidence="7">Kinesin motor domain-containing protein</fullName>
    </recommendedName>
</protein>
<dbReference type="Gene3D" id="3.40.850.10">
    <property type="entry name" value="Kinesin motor domain"/>
    <property type="match status" value="2"/>
</dbReference>
<reference evidence="8 9" key="1">
    <citation type="submission" date="2022-11" db="EMBL/GenBank/DDBJ databases">
        <title>Whole genome sequence of Eschrichtius robustus ER-17-0199.</title>
        <authorList>
            <person name="Bruniche-Olsen A."/>
            <person name="Black A.N."/>
            <person name="Fields C.J."/>
            <person name="Walden K."/>
            <person name="Dewoody J.A."/>
        </authorList>
    </citation>
    <scope>NUCLEOTIDE SEQUENCE [LARGE SCALE GENOMIC DNA]</scope>
    <source>
        <strain evidence="8">ER-17-0199</strain>
        <tissue evidence="8">Blubber</tissue>
    </source>
</reference>
<dbReference type="GO" id="GO:0005875">
    <property type="term" value="C:microtubule associated complex"/>
    <property type="evidence" value="ECO:0007669"/>
    <property type="project" value="TreeGrafter"/>
</dbReference>
<evidence type="ECO:0000259" key="7">
    <source>
        <dbReference type="PROSITE" id="PS50067"/>
    </source>
</evidence>
<evidence type="ECO:0000256" key="2">
    <source>
        <dbReference type="ARBA" id="ARBA00022490"/>
    </source>
</evidence>
<keyword evidence="9" id="KW-1185">Reference proteome</keyword>
<evidence type="ECO:0000256" key="1">
    <source>
        <dbReference type="ARBA" id="ARBA00004245"/>
    </source>
</evidence>
<sequence>MVVSVNRIRPQLAKERIEGCHICTCVTPGEPQVFLGKDKAFTFDYVFDIDSQQEQIYTQCIEKLIEGCFEGYNATVFAYGQMMQCLKLGALSRTTASTQMNVQSSRSHAIFTIHLCQTRMCPQIDAVSYWF</sequence>
<dbReference type="GO" id="GO:0007018">
    <property type="term" value="P:microtubule-based movement"/>
    <property type="evidence" value="ECO:0007669"/>
    <property type="project" value="InterPro"/>
</dbReference>
<comment type="subcellular location">
    <subcellularLocation>
        <location evidence="1">Cytoplasm</location>
        <location evidence="1">Cytoskeleton</location>
    </subcellularLocation>
</comment>
<evidence type="ECO:0000256" key="3">
    <source>
        <dbReference type="ARBA" id="ARBA00022741"/>
    </source>
</evidence>
<dbReference type="SMART" id="SM00129">
    <property type="entry name" value="KISc"/>
    <property type="match status" value="1"/>
</dbReference>
<name>A0AB34HD75_ESCRO</name>
<dbReference type="InterPro" id="IPR036961">
    <property type="entry name" value="Kinesin_motor_dom_sf"/>
</dbReference>
<evidence type="ECO:0000256" key="5">
    <source>
        <dbReference type="ARBA" id="ARBA00023212"/>
    </source>
</evidence>
<dbReference type="GO" id="GO:0003777">
    <property type="term" value="F:microtubule motor activity"/>
    <property type="evidence" value="ECO:0007669"/>
    <property type="project" value="InterPro"/>
</dbReference>
<keyword evidence="4" id="KW-0067">ATP-binding</keyword>
<dbReference type="AlphaFoldDB" id="A0AB34HD75"/>
<dbReference type="InterPro" id="IPR027417">
    <property type="entry name" value="P-loop_NTPase"/>
</dbReference>
<dbReference type="PROSITE" id="PS50067">
    <property type="entry name" value="KINESIN_MOTOR_2"/>
    <property type="match status" value="2"/>
</dbReference>
<dbReference type="EMBL" id="JAIQCJ010001561">
    <property type="protein sequence ID" value="KAJ8788905.1"/>
    <property type="molecule type" value="Genomic_DNA"/>
</dbReference>
<proteinExistence type="inferred from homology"/>
<dbReference type="InterPro" id="IPR027640">
    <property type="entry name" value="Kinesin-like_fam"/>
</dbReference>
<keyword evidence="2" id="KW-0963">Cytoplasm</keyword>
<keyword evidence="5" id="KW-0206">Cytoskeleton</keyword>
<comment type="caution">
    <text evidence="8">The sequence shown here is derived from an EMBL/GenBank/DDBJ whole genome shotgun (WGS) entry which is preliminary data.</text>
</comment>
<comment type="caution">
    <text evidence="6">Lacks conserved residue(s) required for the propagation of feature annotation.</text>
</comment>
<gene>
    <name evidence="8" type="ORF">J1605_022311</name>
</gene>
<dbReference type="Proteomes" id="UP001159641">
    <property type="component" value="Unassembled WGS sequence"/>
</dbReference>
<dbReference type="InterPro" id="IPR001752">
    <property type="entry name" value="Kinesin_motor_dom"/>
</dbReference>
<keyword evidence="3" id="KW-0547">Nucleotide-binding</keyword>
<dbReference type="GO" id="GO:0005524">
    <property type="term" value="F:ATP binding"/>
    <property type="evidence" value="ECO:0007669"/>
    <property type="project" value="UniProtKB-KW"/>
</dbReference>
<dbReference type="GO" id="GO:0008017">
    <property type="term" value="F:microtubule binding"/>
    <property type="evidence" value="ECO:0007669"/>
    <property type="project" value="InterPro"/>
</dbReference>
<dbReference type="GO" id="GO:0051231">
    <property type="term" value="P:spindle elongation"/>
    <property type="evidence" value="ECO:0007669"/>
    <property type="project" value="TreeGrafter"/>
</dbReference>
<dbReference type="PANTHER" id="PTHR47969">
    <property type="entry name" value="CHROMOSOME-ASSOCIATED KINESIN KIF4A-RELATED"/>
    <property type="match status" value="1"/>
</dbReference>
<dbReference type="PANTHER" id="PTHR47969:SF31">
    <property type="entry name" value="KINESIN FAMILY MEMBER 21A"/>
    <property type="match status" value="1"/>
</dbReference>
<accession>A0AB34HD75</accession>
<evidence type="ECO:0000256" key="4">
    <source>
        <dbReference type="ARBA" id="ARBA00022840"/>
    </source>
</evidence>
<comment type="similarity">
    <text evidence="6">Belongs to the TRAFAC class myosin-kinesin ATPase superfamily. Kinesin family.</text>
</comment>
<feature type="domain" description="Kinesin motor" evidence="7">
    <location>
        <begin position="1"/>
        <end position="81"/>
    </location>
</feature>
<evidence type="ECO:0000313" key="8">
    <source>
        <dbReference type="EMBL" id="KAJ8788905.1"/>
    </source>
</evidence>
<dbReference type="SUPFAM" id="SSF52540">
    <property type="entry name" value="P-loop containing nucleoside triphosphate hydrolases"/>
    <property type="match status" value="1"/>
</dbReference>
<evidence type="ECO:0000313" key="9">
    <source>
        <dbReference type="Proteomes" id="UP001159641"/>
    </source>
</evidence>